<dbReference type="PANTHER" id="PTHR33710:SF23">
    <property type="entry name" value="NON-LTR RETROELEMENT REVERSE TRANSCRIPTASE"/>
    <property type="match status" value="1"/>
</dbReference>
<reference evidence="1 2" key="1">
    <citation type="submission" date="2020-09" db="EMBL/GenBank/DDBJ databases">
        <title>De no assembly of potato wild relative species, Solanum commersonii.</title>
        <authorList>
            <person name="Cho K."/>
        </authorList>
    </citation>
    <scope>NUCLEOTIDE SEQUENCE [LARGE SCALE GENOMIC DNA]</scope>
    <source>
        <strain evidence="1">LZ3.2</strain>
        <tissue evidence="1">Leaf</tissue>
    </source>
</reference>
<proteinExistence type="predicted"/>
<dbReference type="Proteomes" id="UP000824120">
    <property type="component" value="Chromosome 1"/>
</dbReference>
<dbReference type="Gene3D" id="3.60.10.10">
    <property type="entry name" value="Endonuclease/exonuclease/phosphatase"/>
    <property type="match status" value="1"/>
</dbReference>
<dbReference type="AlphaFoldDB" id="A0A9J6B3B4"/>
<comment type="caution">
    <text evidence="1">The sequence shown here is derived from an EMBL/GenBank/DDBJ whole genome shotgun (WGS) entry which is preliminary data.</text>
</comment>
<dbReference type="EMBL" id="JACXVP010000001">
    <property type="protein sequence ID" value="KAG5631132.1"/>
    <property type="molecule type" value="Genomic_DNA"/>
</dbReference>
<dbReference type="SUPFAM" id="SSF56219">
    <property type="entry name" value="DNase I-like"/>
    <property type="match status" value="1"/>
</dbReference>
<accession>A0A9J6B3B4</accession>
<dbReference type="OrthoDB" id="1304107at2759"/>
<name>A0A9J6B3B4_SOLCO</name>
<keyword evidence="2" id="KW-1185">Reference proteome</keyword>
<evidence type="ECO:0000313" key="2">
    <source>
        <dbReference type="Proteomes" id="UP000824120"/>
    </source>
</evidence>
<dbReference type="InterPro" id="IPR036691">
    <property type="entry name" value="Endo/exonu/phosph_ase_sf"/>
</dbReference>
<evidence type="ECO:0000313" key="1">
    <source>
        <dbReference type="EMBL" id="KAG5631132.1"/>
    </source>
</evidence>
<protein>
    <recommendedName>
        <fullName evidence="3">Reverse transcriptase</fullName>
    </recommendedName>
</protein>
<gene>
    <name evidence="1" type="ORF">H5410_002849</name>
</gene>
<organism evidence="1 2">
    <name type="scientific">Solanum commersonii</name>
    <name type="common">Commerson's wild potato</name>
    <name type="synonym">Commerson's nightshade</name>
    <dbReference type="NCBI Taxonomy" id="4109"/>
    <lineage>
        <taxon>Eukaryota</taxon>
        <taxon>Viridiplantae</taxon>
        <taxon>Streptophyta</taxon>
        <taxon>Embryophyta</taxon>
        <taxon>Tracheophyta</taxon>
        <taxon>Spermatophyta</taxon>
        <taxon>Magnoliopsida</taxon>
        <taxon>eudicotyledons</taxon>
        <taxon>Gunneridae</taxon>
        <taxon>Pentapetalae</taxon>
        <taxon>asterids</taxon>
        <taxon>lamiids</taxon>
        <taxon>Solanales</taxon>
        <taxon>Solanaceae</taxon>
        <taxon>Solanoideae</taxon>
        <taxon>Solaneae</taxon>
        <taxon>Solanum</taxon>
    </lineage>
</organism>
<sequence>MISAIYARCTAMERRELWENLEIIAENNNLSWLVGGDFNVIMNEEEKLGGFPFTQVESLDFAQCVNNCTITKLKDKGSKFTWWNGRIEYACIFKRLDRVIGNQDTRIFKAWYRKTGKSISWEVLFMEFQAKMKKVKKALTGWSKETFGNIFQQIATLEDIIKVKEVQLEILPSAENRMALSKAEGEVKKFLFMDEKYWKQKLGMRWFVNGDRNTKFFHSYVKGRKKKLHISEIQTPKGDTVNSNENIGAEVVKFFEEQFKQTERIENDAMLDNIPHMISLEQNAELVKLLNKEEVRKVVLS</sequence>
<dbReference type="PANTHER" id="PTHR33710">
    <property type="entry name" value="BNAC02G09200D PROTEIN"/>
    <property type="match status" value="1"/>
</dbReference>
<evidence type="ECO:0008006" key="3">
    <source>
        <dbReference type="Google" id="ProtNLM"/>
    </source>
</evidence>